<keyword evidence="8 19" id="KW-0812">Transmembrane</keyword>
<evidence type="ECO:0000256" key="14">
    <source>
        <dbReference type="ARBA" id="ARBA00023078"/>
    </source>
</evidence>
<keyword evidence="4" id="KW-0150">Chloroplast</keyword>
<dbReference type="PROSITE" id="PS51002">
    <property type="entry name" value="CYTB_NTER"/>
    <property type="match status" value="1"/>
</dbReference>
<dbReference type="GO" id="GO:0005743">
    <property type="term" value="C:mitochondrial inner membrane"/>
    <property type="evidence" value="ECO:0007669"/>
    <property type="project" value="UniProtKB-SubCell"/>
</dbReference>
<feature type="transmembrane region" description="Helical" evidence="19">
    <location>
        <begin position="380"/>
        <end position="403"/>
    </location>
</feature>
<organism evidence="22">
    <name type="scientific">Halamphora coffeiformis</name>
    <dbReference type="NCBI Taxonomy" id="1487565"/>
    <lineage>
        <taxon>Eukaryota</taxon>
        <taxon>Sar</taxon>
        <taxon>Stramenopiles</taxon>
        <taxon>Ochrophyta</taxon>
        <taxon>Bacillariophyta</taxon>
        <taxon>Bacillariophyceae</taxon>
        <taxon>Bacillariophycidae</taxon>
        <taxon>Naviculales</taxon>
        <taxon>Amphipleuraceae</taxon>
        <taxon>Halamphora</taxon>
    </lineage>
</organism>
<keyword evidence="6" id="KW-0934">Plastid</keyword>
<comment type="subcellular location">
    <subcellularLocation>
        <location evidence="1">Mitochondrion inner membrane</location>
        <topology evidence="1">Multi-pass membrane protein</topology>
    </subcellularLocation>
</comment>
<reference evidence="22" key="1">
    <citation type="submission" date="2017-09" db="EMBL/GenBank/DDBJ databases">
        <title>Comparative analysis of the mitochondrial genomes of 6 newly sequenced diatoms reveals group II introns in the barcoding region of cox1.</title>
        <authorList>
            <person name="Keepers K.G."/>
            <person name="Pogoda C.S."/>
            <person name="Kane N.C."/>
            <person name="Hamsher S.E."/>
            <person name="Stepanek J.G."/>
            <person name="Kociolek J.P."/>
        </authorList>
    </citation>
    <scope>NUCLEOTIDE SEQUENCE</scope>
</reference>
<evidence type="ECO:0000256" key="13">
    <source>
        <dbReference type="ARBA" id="ARBA00023004"/>
    </source>
</evidence>
<dbReference type="GO" id="GO:0045275">
    <property type="term" value="C:respiratory chain complex III"/>
    <property type="evidence" value="ECO:0007669"/>
    <property type="project" value="InterPro"/>
</dbReference>
<protein>
    <recommendedName>
        <fullName evidence="2 19">Cytochrome b</fullName>
    </recommendedName>
</protein>
<dbReference type="RefSeq" id="YP_009485472.1">
    <property type="nucleotide sequence ID" value="NC_037727.1"/>
</dbReference>
<evidence type="ECO:0000256" key="15">
    <source>
        <dbReference type="ARBA" id="ARBA00023128"/>
    </source>
</evidence>
<evidence type="ECO:0000256" key="17">
    <source>
        <dbReference type="PIRSR" id="PIRSR038885-1"/>
    </source>
</evidence>
<geneLocation type="mitochondrion" evidence="22"/>
<feature type="binding site" description="axial binding residue" evidence="18">
    <location>
        <position position="129"/>
    </location>
    <ligand>
        <name>heme b</name>
        <dbReference type="ChEBI" id="CHEBI:60344"/>
        <label>b566</label>
    </ligand>
    <ligandPart>
        <name>Fe</name>
        <dbReference type="ChEBI" id="CHEBI:18248"/>
    </ligandPart>
</feature>
<feature type="transmembrane region" description="Helical" evidence="19">
    <location>
        <begin position="353"/>
        <end position="373"/>
    </location>
</feature>
<dbReference type="SUPFAM" id="SSF81342">
    <property type="entry name" value="Transmembrane di-heme cytochromes"/>
    <property type="match status" value="1"/>
</dbReference>
<feature type="binding site" description="axial binding residue" evidence="18">
    <location>
        <position position="115"/>
    </location>
    <ligand>
        <name>heme b</name>
        <dbReference type="ChEBI" id="CHEBI:60344"/>
        <label>b562</label>
    </ligand>
    <ligandPart>
        <name>Fe</name>
        <dbReference type="ChEBI" id="CHEBI:18248"/>
    </ligandPart>
</feature>
<keyword evidence="5 18" id="KW-0349">Heme</keyword>
<evidence type="ECO:0000256" key="9">
    <source>
        <dbReference type="ARBA" id="ARBA00022723"/>
    </source>
</evidence>
<dbReference type="InterPro" id="IPR048259">
    <property type="entry name" value="Cytochrome_b_N_euk/bac"/>
</dbReference>
<dbReference type="InterPro" id="IPR005798">
    <property type="entry name" value="Cyt_b/b6_C"/>
</dbReference>
<keyword evidence="3 19" id="KW-0813">Transport</keyword>
<dbReference type="InterPro" id="IPR027387">
    <property type="entry name" value="Cytb/b6-like_sf"/>
</dbReference>
<evidence type="ECO:0000256" key="7">
    <source>
        <dbReference type="ARBA" id="ARBA00022660"/>
    </source>
</evidence>
<dbReference type="InterPro" id="IPR048260">
    <property type="entry name" value="Cytochrome_b_C_euk/bac"/>
</dbReference>
<feature type="transmembrane region" description="Helical" evidence="19">
    <location>
        <begin position="296"/>
        <end position="315"/>
    </location>
</feature>
<dbReference type="GO" id="GO:0006122">
    <property type="term" value="P:mitochondrial electron transport, ubiquinol to cytochrome c"/>
    <property type="evidence" value="ECO:0007669"/>
    <property type="project" value="TreeGrafter"/>
</dbReference>
<dbReference type="Gene3D" id="1.20.810.10">
    <property type="entry name" value="Cytochrome Bc1 Complex, Chain C"/>
    <property type="match status" value="1"/>
</dbReference>
<feature type="transmembrane region" description="Helical" evidence="19">
    <location>
        <begin position="61"/>
        <end position="88"/>
    </location>
</feature>
<dbReference type="GeneID" id="36937341"/>
<dbReference type="SUPFAM" id="SSF81648">
    <property type="entry name" value="a domain/subunit of cytochrome bc1 complex (Ubiquinol-cytochrome c reductase)"/>
    <property type="match status" value="1"/>
</dbReference>
<evidence type="ECO:0000259" key="20">
    <source>
        <dbReference type="PROSITE" id="PS51002"/>
    </source>
</evidence>
<feature type="transmembrane region" description="Helical" evidence="19">
    <location>
        <begin position="263"/>
        <end position="284"/>
    </location>
</feature>
<evidence type="ECO:0000256" key="18">
    <source>
        <dbReference type="PIRSR" id="PIRSR038885-2"/>
    </source>
</evidence>
<keyword evidence="7 19" id="KW-0679">Respiratory chain</keyword>
<proteinExistence type="inferred from homology"/>
<evidence type="ECO:0000256" key="19">
    <source>
        <dbReference type="RuleBase" id="RU362117"/>
    </source>
</evidence>
<dbReference type="InterPro" id="IPR036150">
    <property type="entry name" value="Cyt_b/b6_C_sf"/>
</dbReference>
<keyword evidence="11 19" id="KW-0249">Electron transport</keyword>
<feature type="transmembrane region" description="Helical" evidence="19">
    <location>
        <begin position="322"/>
        <end position="341"/>
    </location>
</feature>
<name>A0A2R4A3C8_9STRA</name>
<evidence type="ECO:0000313" key="22">
    <source>
        <dbReference type="EMBL" id="AVR57536.1"/>
    </source>
</evidence>
<dbReference type="GO" id="GO:0008121">
    <property type="term" value="F:quinol-cytochrome-c reductase activity"/>
    <property type="evidence" value="ECO:0007669"/>
    <property type="project" value="InterPro"/>
</dbReference>
<dbReference type="CDD" id="cd00290">
    <property type="entry name" value="cytochrome_b_C"/>
    <property type="match status" value="1"/>
</dbReference>
<evidence type="ECO:0000256" key="5">
    <source>
        <dbReference type="ARBA" id="ARBA00022617"/>
    </source>
</evidence>
<dbReference type="InterPro" id="IPR005797">
    <property type="entry name" value="Cyt_b/b6_N"/>
</dbReference>
<evidence type="ECO:0000256" key="8">
    <source>
        <dbReference type="ARBA" id="ARBA00022692"/>
    </source>
</evidence>
<dbReference type="PANTHER" id="PTHR19271">
    <property type="entry name" value="CYTOCHROME B"/>
    <property type="match status" value="1"/>
</dbReference>
<dbReference type="GO" id="GO:0016491">
    <property type="term" value="F:oxidoreductase activity"/>
    <property type="evidence" value="ECO:0007669"/>
    <property type="project" value="UniProtKB-UniRule"/>
</dbReference>
<feature type="transmembrane region" description="Helical" evidence="19">
    <location>
        <begin position="215"/>
        <end position="234"/>
    </location>
</feature>
<feature type="binding site" description="axial binding residue" evidence="18">
    <location>
        <position position="216"/>
    </location>
    <ligand>
        <name>heme b</name>
        <dbReference type="ChEBI" id="CHEBI:60344"/>
        <label>b562</label>
    </ligand>
    <ligandPart>
        <name>Fe</name>
        <dbReference type="ChEBI" id="CHEBI:18248"/>
    </ligandPart>
</feature>
<feature type="binding site" description="axial binding residue" evidence="18">
    <location>
        <position position="230"/>
    </location>
    <ligand>
        <name>heme b</name>
        <dbReference type="ChEBI" id="CHEBI:60344"/>
        <label>b566</label>
    </ligand>
    <ligandPart>
        <name>Fe</name>
        <dbReference type="ChEBI" id="CHEBI:18248"/>
    </ligandPart>
</feature>
<sequence>MYSNKKLISDGHYVSLQKTLITLSNVKNIFPLNLPRANTNYLFAFLDSHVIHYPTPIALTYAWSFGSLAGICLVIQMISGIFLAMHYTPNIELAFNSVEYIMRDVPNGWLIRYIHANGASMFFIVVYAHICRGLYYGSYMEPRELLWCSGVILLLLMMGTAFTGYVLPWGQMSFWGATVITSMVTAVPVAGQPIVQWLWGGYTVGNPTLNRFFSIHFFLPFLIAGVSLIHLALLHKEGSNNPIGSDTGVDDVAFYPYFLYKDVFALSCFLLFFAFFVLYFPNVLNHPDNYIPADPLQTPAHVVPEWYFLAFYAILRSIPHKAGGIIAMGAAILVLLAIPFINTSYVRNTTYRPVFKIFFWLFVADYVILTWIGQMPVRNAFIFVGQIATFYYFAFFLILIPVIGKLETILATWKIQD</sequence>
<evidence type="ECO:0000256" key="4">
    <source>
        <dbReference type="ARBA" id="ARBA00022528"/>
    </source>
</evidence>
<evidence type="ECO:0000256" key="2">
    <source>
        <dbReference type="ARBA" id="ARBA00013531"/>
    </source>
</evidence>
<dbReference type="Pfam" id="PF00033">
    <property type="entry name" value="Cytochrome_B"/>
    <property type="match status" value="1"/>
</dbReference>
<feature type="binding site" evidence="17">
    <location>
        <position position="235"/>
    </location>
    <ligand>
        <name>a ubiquinone</name>
        <dbReference type="ChEBI" id="CHEBI:16389"/>
    </ligand>
</feature>
<dbReference type="GO" id="GO:0046872">
    <property type="term" value="F:metal ion binding"/>
    <property type="evidence" value="ECO:0007669"/>
    <property type="project" value="UniProtKB-UniRule"/>
</dbReference>
<keyword evidence="10" id="KW-0999">Mitochondrion inner membrane</keyword>
<dbReference type="PROSITE" id="PS51003">
    <property type="entry name" value="CYTB_CTER"/>
    <property type="match status" value="1"/>
</dbReference>
<dbReference type="AlphaFoldDB" id="A0A2R4A3C8"/>
<evidence type="ECO:0000256" key="1">
    <source>
        <dbReference type="ARBA" id="ARBA00004448"/>
    </source>
</evidence>
<keyword evidence="13 18" id="KW-0408">Iron</keyword>
<feature type="transmembrane region" description="Helical" evidence="19">
    <location>
        <begin position="145"/>
        <end position="167"/>
    </location>
</feature>
<feature type="transmembrane region" description="Helical" evidence="19">
    <location>
        <begin position="174"/>
        <end position="195"/>
    </location>
</feature>
<dbReference type="Pfam" id="PF00032">
    <property type="entry name" value="Cytochrom_B_C"/>
    <property type="match status" value="1"/>
</dbReference>
<comment type="function">
    <text evidence="19">Component of the ubiquinol-cytochrome c reductase complex (complex III or cytochrome b-c1 complex) that is part of the mitochondrial respiratory chain. The b-c1 complex mediates electron transfer from ubiquinol to cytochrome c. Contributes to the generation of a proton gradient across the mitochondrial membrane that is then used for ATP synthesis.</text>
</comment>
<keyword evidence="14" id="KW-0793">Thylakoid</keyword>
<feature type="transmembrane region" description="Helical" evidence="19">
    <location>
        <begin position="109"/>
        <end position="130"/>
    </location>
</feature>
<comment type="cofactor">
    <cofactor evidence="19">
        <name>heme b</name>
        <dbReference type="ChEBI" id="CHEBI:60344"/>
    </cofactor>
    <text evidence="19">Binds 2 heme groups non-covalently.</text>
</comment>
<feature type="domain" description="Cytochrome b/b6 C-terminal region profile" evidence="21">
    <location>
        <begin position="244"/>
        <end position="414"/>
    </location>
</feature>
<evidence type="ECO:0000256" key="10">
    <source>
        <dbReference type="ARBA" id="ARBA00022792"/>
    </source>
</evidence>
<evidence type="ECO:0000256" key="6">
    <source>
        <dbReference type="ARBA" id="ARBA00022640"/>
    </source>
</evidence>
<dbReference type="PIRSF" id="PIRSF038885">
    <property type="entry name" value="COB"/>
    <property type="match status" value="1"/>
</dbReference>
<keyword evidence="16 19" id="KW-0472">Membrane</keyword>
<gene>
    <name evidence="22" type="primary">cob</name>
</gene>
<evidence type="ECO:0000256" key="11">
    <source>
        <dbReference type="ARBA" id="ARBA00022982"/>
    </source>
</evidence>
<feature type="domain" description="Cytochrome b/b6 N-terminal region profile" evidence="20">
    <location>
        <begin position="33"/>
        <end position="243"/>
    </location>
</feature>
<evidence type="ECO:0000256" key="16">
    <source>
        <dbReference type="ARBA" id="ARBA00023136"/>
    </source>
</evidence>
<accession>A0A2R4A3C8</accession>
<keyword evidence="15 19" id="KW-0496">Mitochondrion</keyword>
<dbReference type="CDD" id="cd00284">
    <property type="entry name" value="Cytochrome_b_N"/>
    <property type="match status" value="1"/>
</dbReference>
<keyword evidence="9 18" id="KW-0479">Metal-binding</keyword>
<comment type="cofactor">
    <cofactor evidence="18">
        <name>heme</name>
        <dbReference type="ChEBI" id="CHEBI:30413"/>
    </cofactor>
    <text evidence="18">Binds 2 heme groups non-covalently.</text>
</comment>
<evidence type="ECO:0000256" key="12">
    <source>
        <dbReference type="ARBA" id="ARBA00022989"/>
    </source>
</evidence>
<dbReference type="InterPro" id="IPR030689">
    <property type="entry name" value="Cytochrome_b"/>
</dbReference>
<dbReference type="PANTHER" id="PTHR19271:SF16">
    <property type="entry name" value="CYTOCHROME B"/>
    <property type="match status" value="1"/>
</dbReference>
<keyword evidence="12 19" id="KW-1133">Transmembrane helix</keyword>
<dbReference type="InterPro" id="IPR016174">
    <property type="entry name" value="Di-haem_cyt_TM"/>
</dbReference>
<evidence type="ECO:0000259" key="21">
    <source>
        <dbReference type="PROSITE" id="PS51003"/>
    </source>
</evidence>
<dbReference type="EMBL" id="MF997420">
    <property type="protein sequence ID" value="AVR57536.1"/>
    <property type="molecule type" value="Genomic_DNA"/>
</dbReference>
<evidence type="ECO:0000256" key="3">
    <source>
        <dbReference type="ARBA" id="ARBA00022448"/>
    </source>
</evidence>
<comment type="similarity">
    <text evidence="19">Belongs to the cytochrome b family.</text>
</comment>